<evidence type="ECO:0000256" key="5">
    <source>
        <dbReference type="ARBA" id="ARBA00022741"/>
    </source>
</evidence>
<comment type="catalytic activity">
    <reaction evidence="8">
        <text>RNA(n) + a ribonucleoside 5'-triphosphate = RNA(n+1) + diphosphate</text>
        <dbReference type="Rhea" id="RHEA:21248"/>
        <dbReference type="Rhea" id="RHEA-COMP:14527"/>
        <dbReference type="Rhea" id="RHEA-COMP:17342"/>
        <dbReference type="ChEBI" id="CHEBI:33019"/>
        <dbReference type="ChEBI" id="CHEBI:61557"/>
        <dbReference type="ChEBI" id="CHEBI:140395"/>
        <dbReference type="EC" id="2.7.7.48"/>
    </reaction>
</comment>
<dbReference type="Proteomes" id="UP000680918">
    <property type="component" value="Segment"/>
</dbReference>
<dbReference type="GO" id="GO:0000166">
    <property type="term" value="F:nucleotide binding"/>
    <property type="evidence" value="ECO:0007669"/>
    <property type="project" value="UniProtKB-KW"/>
</dbReference>
<evidence type="ECO:0000256" key="3">
    <source>
        <dbReference type="ARBA" id="ARBA00022679"/>
    </source>
</evidence>
<evidence type="ECO:0000256" key="7">
    <source>
        <dbReference type="ARBA" id="ARBA00030248"/>
    </source>
</evidence>
<dbReference type="KEGG" id="vg:80400933"/>
<keyword evidence="2 11" id="KW-0696">RNA-directed RNA polymerase</keyword>
<feature type="binding site" evidence="9">
    <location>
        <position position="316"/>
    </location>
    <ligand>
        <name>Mg(2+)</name>
        <dbReference type="ChEBI" id="CHEBI:18420"/>
        <label>2</label>
    </ligand>
</feature>
<evidence type="ECO:0000256" key="1">
    <source>
        <dbReference type="ARBA" id="ARBA00012494"/>
    </source>
</evidence>
<keyword evidence="6" id="KW-0693">Viral RNA replication</keyword>
<organism evidence="11 12">
    <name type="scientific">ssRNA phage SRR7976299_17</name>
    <dbReference type="NCBI Taxonomy" id="2786639"/>
    <lineage>
        <taxon>Viruses</taxon>
        <taxon>Riboviria</taxon>
        <taxon>Orthornavirae</taxon>
        <taxon>Lenarviricota</taxon>
        <taxon>Leviviricetes</taxon>
        <taxon>Timlovirales</taxon>
        <taxon>Steitzviridae</taxon>
        <taxon>Giliycovirus</taxon>
        <taxon>Giliycovirus pelocola</taxon>
        <taxon>Weheuvirus pelocola</taxon>
    </lineage>
</organism>
<dbReference type="InterPro" id="IPR005093">
    <property type="entry name" value="RNArep_beta"/>
</dbReference>
<accession>A0A8S5L4M7</accession>
<evidence type="ECO:0000256" key="2">
    <source>
        <dbReference type="ARBA" id="ARBA00022484"/>
    </source>
</evidence>
<gene>
    <name evidence="11" type="primary">SRR7976299_17_5</name>
</gene>
<dbReference type="GO" id="GO:0046872">
    <property type="term" value="F:metal ion binding"/>
    <property type="evidence" value="ECO:0007669"/>
    <property type="project" value="UniProtKB-KW"/>
</dbReference>
<dbReference type="EMBL" id="BK014165">
    <property type="protein sequence ID" value="DAD52648.1"/>
    <property type="molecule type" value="Genomic_RNA"/>
</dbReference>
<evidence type="ECO:0000313" key="12">
    <source>
        <dbReference type="Proteomes" id="UP000680918"/>
    </source>
</evidence>
<feature type="binding site" evidence="9">
    <location>
        <position position="413"/>
    </location>
    <ligand>
        <name>Mg(2+)</name>
        <dbReference type="ChEBI" id="CHEBI:18420"/>
        <label>2</label>
    </ligand>
</feature>
<dbReference type="PROSITE" id="PS50522">
    <property type="entry name" value="RDRP_PHAGE"/>
    <property type="match status" value="1"/>
</dbReference>
<protein>
    <recommendedName>
        <fullName evidence="1">RNA-directed RNA polymerase</fullName>
        <ecNumber evidence="1">2.7.7.48</ecNumber>
    </recommendedName>
    <alternativeName>
        <fullName evidence="7">RNA replicase beta chain</fullName>
    </alternativeName>
</protein>
<dbReference type="GeneID" id="80400933"/>
<evidence type="ECO:0000256" key="6">
    <source>
        <dbReference type="ARBA" id="ARBA00022953"/>
    </source>
</evidence>
<dbReference type="Pfam" id="PF03431">
    <property type="entry name" value="RNA_replicase_B"/>
    <property type="match status" value="1"/>
</dbReference>
<comment type="cofactor">
    <cofactor evidence="9">
        <name>Mg(2+)</name>
        <dbReference type="ChEBI" id="CHEBI:18420"/>
    </cofactor>
    <text evidence="9">Binds 2 Mg(2+) per subunit.</text>
</comment>
<keyword evidence="9" id="KW-0479">Metal-binding</keyword>
<name>A0A8S5L4M7_9VIRU</name>
<reference evidence="11" key="1">
    <citation type="submission" date="2020-09" db="EMBL/GenBank/DDBJ databases">
        <title>Leviviricetes taxonomy.</title>
        <authorList>
            <person name="Stockdale S.R."/>
            <person name="Callanan J."/>
            <person name="Adriaenssens E.M."/>
            <person name="Kuhn J.H."/>
            <person name="Rumnieks J."/>
            <person name="Shkoporov A."/>
            <person name="Draper L.A."/>
            <person name="Ross P."/>
            <person name="Hill C."/>
        </authorList>
    </citation>
    <scope>NUCLEOTIDE SEQUENCE</scope>
</reference>
<evidence type="ECO:0000313" key="11">
    <source>
        <dbReference type="EMBL" id="DAD52648.1"/>
    </source>
</evidence>
<proteinExistence type="predicted"/>
<dbReference type="RefSeq" id="YP_010771252.1">
    <property type="nucleotide sequence ID" value="NC_074532.1"/>
</dbReference>
<feature type="domain" description="RdRp catalytic" evidence="10">
    <location>
        <begin position="301"/>
        <end position="445"/>
    </location>
</feature>
<keyword evidence="5" id="KW-0547">Nucleotide-binding</keyword>
<keyword evidence="9" id="KW-0460">Magnesium</keyword>
<dbReference type="InterPro" id="IPR007096">
    <property type="entry name" value="RNA-dir_Rpol_cat_phage"/>
</dbReference>
<evidence type="ECO:0000256" key="9">
    <source>
        <dbReference type="PIRSR" id="PIRSR605093-1"/>
    </source>
</evidence>
<keyword evidence="12" id="KW-1185">Reference proteome</keyword>
<evidence type="ECO:0000256" key="8">
    <source>
        <dbReference type="ARBA" id="ARBA00048744"/>
    </source>
</evidence>
<dbReference type="InterPro" id="IPR043502">
    <property type="entry name" value="DNA/RNA_pol_sf"/>
</dbReference>
<dbReference type="SUPFAM" id="SSF56672">
    <property type="entry name" value="DNA/RNA polymerases"/>
    <property type="match status" value="1"/>
</dbReference>
<dbReference type="GO" id="GO:0003968">
    <property type="term" value="F:RNA-directed RNA polymerase activity"/>
    <property type="evidence" value="ECO:0007669"/>
    <property type="project" value="UniProtKB-KW"/>
</dbReference>
<dbReference type="EC" id="2.7.7.48" evidence="1"/>
<dbReference type="GO" id="GO:0039694">
    <property type="term" value="P:viral RNA genome replication"/>
    <property type="evidence" value="ECO:0007669"/>
    <property type="project" value="InterPro"/>
</dbReference>
<keyword evidence="4" id="KW-0548">Nucleotidyltransferase</keyword>
<sequence length="607" mass="68100">MKSHASNLVELLICVLTDAVRKCDAQQPDSRDVATLRARVKHEGMSFLTITLPTLSKDLEKGLAMGVIDSTCFRSFRKRGTIPAFLQGMFSLVFDVGTGRLLDEPNISAIEGIRQFSNAFKKLEIPCSPSRVGKALTEFKSVEQGFSVAINQDDIDYFINVSRAIWPRVLGVNSVDFSTLSPKHGPGATAEKLSGNQKFNQPRWHDRLEPYFPVLHWAFSNENALESPEFGAMVVVGKDEEQPVRVVPVPKTLKTPRIIAIEPVCMQYTQQALSEYVVRRIESSGLTSGHVNFTDQTINQKLAMSSSVDESLATLDLSSASDRVPHSLAIRMFDHDPCLQGAVDACRSLRAQMPSGEEITLKKFASMGSALCFPVEAMYFYTICIAALLRKHNLPVTFKAICRVAKNVYVYGDDILVPTDCAPVVIDHLHKYYCKVNTNKSFWTGKFRESCGVDAYNGEPVKPVYVHALRPDNKRETRSLISWVETSNLFYKKGYWRTAAHMINVCESYLGSLPIVGPECSGLGKVSFQHLISVERWSKKYHCFEVKAWCAVPVYHNDELEGYPALTKCLLSMERRKNSEPTLEKDHLVKTARHGAVALKRRWVRPH</sequence>
<evidence type="ECO:0000259" key="10">
    <source>
        <dbReference type="PROSITE" id="PS50522"/>
    </source>
</evidence>
<keyword evidence="3" id="KW-0808">Transferase</keyword>
<evidence type="ECO:0000256" key="4">
    <source>
        <dbReference type="ARBA" id="ARBA00022695"/>
    </source>
</evidence>
<feature type="binding site" evidence="9">
    <location>
        <position position="414"/>
    </location>
    <ligand>
        <name>Mg(2+)</name>
        <dbReference type="ChEBI" id="CHEBI:18420"/>
        <label>2</label>
    </ligand>
</feature>